<feature type="transmembrane region" description="Helical" evidence="4">
    <location>
        <begin position="7"/>
        <end position="30"/>
    </location>
</feature>
<keyword evidence="4" id="KW-0812">Transmembrane</keyword>
<proteinExistence type="predicted"/>
<dbReference type="SUPFAM" id="SSF69593">
    <property type="entry name" value="Glycerol-3-phosphate (1)-acyltransferase"/>
    <property type="match status" value="1"/>
</dbReference>
<feature type="domain" description="Phospholipid/glycerol acyltransferase" evidence="5">
    <location>
        <begin position="71"/>
        <end position="185"/>
    </location>
</feature>
<dbReference type="GO" id="GO:0003841">
    <property type="term" value="F:1-acylglycerol-3-phosphate O-acyltransferase activity"/>
    <property type="evidence" value="ECO:0007669"/>
    <property type="project" value="TreeGrafter"/>
</dbReference>
<keyword evidence="3 6" id="KW-0012">Acyltransferase</keyword>
<evidence type="ECO:0000256" key="2">
    <source>
        <dbReference type="ARBA" id="ARBA00022679"/>
    </source>
</evidence>
<dbReference type="STRING" id="45496.SAMN04488079_105179"/>
<dbReference type="PANTHER" id="PTHR10434">
    <property type="entry name" value="1-ACYL-SN-GLYCEROL-3-PHOSPHATE ACYLTRANSFERASE"/>
    <property type="match status" value="1"/>
</dbReference>
<comment type="pathway">
    <text evidence="1">Lipid metabolism.</text>
</comment>
<dbReference type="EMBL" id="FOSH01000005">
    <property type="protein sequence ID" value="SFK13802.1"/>
    <property type="molecule type" value="Genomic_DNA"/>
</dbReference>
<keyword evidence="2 6" id="KW-0808">Transferase</keyword>
<keyword evidence="4" id="KW-1133">Transmembrane helix</keyword>
<protein>
    <submittedName>
        <fullName evidence="6">1-acyl-sn-glycerol-3-phosphate acyltransferase</fullName>
    </submittedName>
</protein>
<reference evidence="7" key="1">
    <citation type="submission" date="2016-10" db="EMBL/GenBank/DDBJ databases">
        <authorList>
            <person name="Varghese N."/>
            <person name="Submissions S."/>
        </authorList>
    </citation>
    <scope>NUCLEOTIDE SEQUENCE [LARGE SCALE GENOMIC DNA]</scope>
    <source>
        <strain evidence="7">DSM 11578</strain>
    </source>
</reference>
<name>A0A1I3X1W8_9GAMM</name>
<dbReference type="InterPro" id="IPR002123">
    <property type="entry name" value="Plipid/glycerol_acylTrfase"/>
</dbReference>
<evidence type="ECO:0000313" key="7">
    <source>
        <dbReference type="Proteomes" id="UP000198924"/>
    </source>
</evidence>
<dbReference type="Pfam" id="PF01553">
    <property type="entry name" value="Acyltransferase"/>
    <property type="match status" value="1"/>
</dbReference>
<accession>A0A1I3X1W8</accession>
<evidence type="ECO:0000256" key="3">
    <source>
        <dbReference type="ARBA" id="ARBA00023315"/>
    </source>
</evidence>
<evidence type="ECO:0000313" key="6">
    <source>
        <dbReference type="EMBL" id="SFK13802.1"/>
    </source>
</evidence>
<sequence length="247" mass="28000">MIYIRSTIFFILHSVTAVLFSCLGVLLWPLPFKWRYAVVSQWAKSNIWLLDKICQVKLEVEGRQHIGDEPAVIICKHQSSWETLALQAVFPPQVWVLKRELFWIPFFGWGLASLNPIAIDRKAGRKALNQVIEQGLDRLTSGAWVVIFPEGTRIAKGYIGRFGIGGARLAKETGYPVIPVCHDAGKSWPKHGFLKYPGVIKMTIGKKIATDTVSAAELNQQLFDWMELQQTKLEGKKPMLLDKKKEQ</sequence>
<keyword evidence="7" id="KW-1185">Reference proteome</keyword>
<organism evidence="6 7">
    <name type="scientific">Methylophaga sulfidovorans</name>
    <dbReference type="NCBI Taxonomy" id="45496"/>
    <lineage>
        <taxon>Bacteria</taxon>
        <taxon>Pseudomonadati</taxon>
        <taxon>Pseudomonadota</taxon>
        <taxon>Gammaproteobacteria</taxon>
        <taxon>Thiotrichales</taxon>
        <taxon>Piscirickettsiaceae</taxon>
        <taxon>Methylophaga</taxon>
    </lineage>
</organism>
<dbReference type="RefSeq" id="WP_091712290.1">
    <property type="nucleotide sequence ID" value="NZ_FOSH01000005.1"/>
</dbReference>
<evidence type="ECO:0000256" key="4">
    <source>
        <dbReference type="SAM" id="Phobius"/>
    </source>
</evidence>
<dbReference type="Proteomes" id="UP000198924">
    <property type="component" value="Unassembled WGS sequence"/>
</dbReference>
<dbReference type="SMART" id="SM00563">
    <property type="entry name" value="PlsC"/>
    <property type="match status" value="1"/>
</dbReference>
<dbReference type="GO" id="GO:0006654">
    <property type="term" value="P:phosphatidic acid biosynthetic process"/>
    <property type="evidence" value="ECO:0007669"/>
    <property type="project" value="TreeGrafter"/>
</dbReference>
<dbReference type="PROSITE" id="PS51257">
    <property type="entry name" value="PROKAR_LIPOPROTEIN"/>
    <property type="match status" value="1"/>
</dbReference>
<evidence type="ECO:0000259" key="5">
    <source>
        <dbReference type="SMART" id="SM00563"/>
    </source>
</evidence>
<dbReference type="CDD" id="cd07989">
    <property type="entry name" value="LPLAT_AGPAT-like"/>
    <property type="match status" value="1"/>
</dbReference>
<dbReference type="PANTHER" id="PTHR10434:SF40">
    <property type="entry name" value="1-ACYL-SN-GLYCEROL-3-PHOSPHATE ACYLTRANSFERASE"/>
    <property type="match status" value="1"/>
</dbReference>
<dbReference type="OrthoDB" id="9812274at2"/>
<dbReference type="AlphaFoldDB" id="A0A1I3X1W8"/>
<keyword evidence="4" id="KW-0472">Membrane</keyword>
<evidence type="ECO:0000256" key="1">
    <source>
        <dbReference type="ARBA" id="ARBA00005189"/>
    </source>
</evidence>
<gene>
    <name evidence="6" type="ORF">SAMN04488079_105179</name>
</gene>